<accession>A0ABN0NX26</accession>
<dbReference type="Gene3D" id="3.90.1640.30">
    <property type="match status" value="2"/>
</dbReference>
<dbReference type="InterPro" id="IPR003156">
    <property type="entry name" value="DHHA1_dom"/>
</dbReference>
<dbReference type="Pfam" id="PF17768">
    <property type="entry name" value="RecJ_OB"/>
    <property type="match status" value="1"/>
</dbReference>
<dbReference type="SUPFAM" id="SSF64182">
    <property type="entry name" value="DHH phosphoesterases"/>
    <property type="match status" value="2"/>
</dbReference>
<keyword evidence="3" id="KW-0540">Nuclease</keyword>
<comment type="caution">
    <text evidence="9">The sequence shown here is derived from an EMBL/GenBank/DDBJ whole genome shotgun (WGS) entry which is preliminary data.</text>
</comment>
<evidence type="ECO:0000259" key="7">
    <source>
        <dbReference type="Pfam" id="PF02272"/>
    </source>
</evidence>
<evidence type="ECO:0000313" key="9">
    <source>
        <dbReference type="EMBL" id="ERJ91947.1"/>
    </source>
</evidence>
<dbReference type="PANTHER" id="PTHR30255:SF2">
    <property type="entry name" value="SINGLE-STRANDED-DNA-SPECIFIC EXONUCLEASE RECJ"/>
    <property type="match status" value="1"/>
</dbReference>
<feature type="domain" description="DDH" evidence="6">
    <location>
        <begin position="77"/>
        <end position="204"/>
    </location>
</feature>
<dbReference type="Gene3D" id="2.40.50.460">
    <property type="match status" value="1"/>
</dbReference>
<dbReference type="InterPro" id="IPR004610">
    <property type="entry name" value="RecJ"/>
</dbReference>
<dbReference type="InterPro" id="IPR051673">
    <property type="entry name" value="SSDNA_exonuclease_RecJ"/>
</dbReference>
<dbReference type="InterPro" id="IPR041122">
    <property type="entry name" value="RecJ_OB"/>
</dbReference>
<comment type="similarity">
    <text evidence="1">Belongs to the RecJ family.</text>
</comment>
<keyword evidence="10" id="KW-1185">Reference proteome</keyword>
<feature type="domain" description="RecJ OB" evidence="8">
    <location>
        <begin position="599"/>
        <end position="708"/>
    </location>
</feature>
<dbReference type="EMBL" id="AWVH01000039">
    <property type="protein sequence ID" value="ERJ91947.1"/>
    <property type="molecule type" value="Genomic_DNA"/>
</dbReference>
<evidence type="ECO:0000256" key="5">
    <source>
        <dbReference type="ARBA" id="ARBA00022839"/>
    </source>
</evidence>
<evidence type="ECO:0000259" key="8">
    <source>
        <dbReference type="Pfam" id="PF17768"/>
    </source>
</evidence>
<evidence type="ECO:0000256" key="1">
    <source>
        <dbReference type="ARBA" id="ARBA00005915"/>
    </source>
</evidence>
<keyword evidence="4" id="KW-0378">Hydrolase</keyword>
<evidence type="ECO:0000313" key="10">
    <source>
        <dbReference type="Proteomes" id="UP000016649"/>
    </source>
</evidence>
<protein>
    <recommendedName>
        <fullName evidence="2">Single-stranded-DNA-specific exonuclease RecJ</fullName>
    </recommendedName>
</protein>
<dbReference type="Proteomes" id="UP000016649">
    <property type="component" value="Unassembled WGS sequence"/>
</dbReference>
<dbReference type="RefSeq" id="WP_021687806.1">
    <property type="nucleotide sequence ID" value="NZ_KI260569.1"/>
</dbReference>
<dbReference type="PANTHER" id="PTHR30255">
    <property type="entry name" value="SINGLE-STRANDED-DNA-SPECIFIC EXONUCLEASE RECJ"/>
    <property type="match status" value="1"/>
</dbReference>
<gene>
    <name evidence="9" type="ORF">HMPREF9193_01605</name>
</gene>
<name>A0ABN0NX26_TRELE</name>
<proteinExistence type="inferred from homology"/>
<feature type="domain" description="DHHA1" evidence="7">
    <location>
        <begin position="490"/>
        <end position="582"/>
    </location>
</feature>
<dbReference type="NCBIfam" id="TIGR00644">
    <property type="entry name" value="recJ"/>
    <property type="match status" value="1"/>
</dbReference>
<evidence type="ECO:0000259" key="6">
    <source>
        <dbReference type="Pfam" id="PF01368"/>
    </source>
</evidence>
<dbReference type="Pfam" id="PF01368">
    <property type="entry name" value="DHH"/>
    <property type="match status" value="1"/>
</dbReference>
<dbReference type="Pfam" id="PF02272">
    <property type="entry name" value="DHHA1"/>
    <property type="match status" value="1"/>
</dbReference>
<evidence type="ECO:0000256" key="3">
    <source>
        <dbReference type="ARBA" id="ARBA00022722"/>
    </source>
</evidence>
<organism evidence="9 10">
    <name type="scientific">Treponema lecithinolyticum ATCC 700332</name>
    <dbReference type="NCBI Taxonomy" id="1321815"/>
    <lineage>
        <taxon>Bacteria</taxon>
        <taxon>Pseudomonadati</taxon>
        <taxon>Spirochaetota</taxon>
        <taxon>Spirochaetia</taxon>
        <taxon>Spirochaetales</taxon>
        <taxon>Treponemataceae</taxon>
        <taxon>Treponema</taxon>
    </lineage>
</organism>
<dbReference type="GO" id="GO:0004527">
    <property type="term" value="F:exonuclease activity"/>
    <property type="evidence" value="ECO:0007669"/>
    <property type="project" value="UniProtKB-KW"/>
</dbReference>
<evidence type="ECO:0000256" key="2">
    <source>
        <dbReference type="ARBA" id="ARBA00019841"/>
    </source>
</evidence>
<dbReference type="InterPro" id="IPR001667">
    <property type="entry name" value="DDH_dom"/>
</dbReference>
<evidence type="ECO:0000256" key="4">
    <source>
        <dbReference type="ARBA" id="ARBA00022801"/>
    </source>
</evidence>
<dbReference type="InterPro" id="IPR038763">
    <property type="entry name" value="DHH_sf"/>
</dbReference>
<keyword evidence="5 9" id="KW-0269">Exonuclease</keyword>
<sequence>MQWEKKEAPKESVKELYERYGCDTLTASILVRRGITAGNDILYYMENDRRYLHNPFLFEAMEDAVDRILQAKEEGEKVLVFGDRDVDGVTATTLVYEQLERMGIDVSWKVPCGNDDYGLTEEAVKTFAADYGTLIITVDCGISNIQEIACAAELGVDVIVVDHHTVPEHIPHPAIIINPKMPNCTYPFKDISGCAVAYKLISALRFASCDLYKQEMCLLNVQPVNDAYLIEAVKTVNLTERDRITETIVPGVLSVSETRLAGFLQGQQILCWDASVQKKLLAKAFGPNVEFNMLDVRNEIARSMPALADMSLLRLKSRSKLARYGGSSNGELDVFFNLFVTYAEKQASKQALKTQGSEEGELELVTLAALADIMPLKNENRILVRQGLSYINSGKLRPGLFEVFARLNLLGKKISSVDLSWKVIPVLNAAGRLGQADKAVTLFTEKDGVKRNAAADELIALNEQRKRLGEHAYAIAEKQAWENAQRFSGNLAFAADNEIHRGVTGIAAGRLAASMHVPAMVVTVFENGKASGSIRSALGYDVTSLLNSCGDLFLNYGGHAFAGGFTFASDNMNELTSRLEKLAAFIELDKSGAEEKLYIDALLPKEYITEDLLKLIDRFEPYGEANPVLLFSAQKLRIAAADIIVGKKEKPHLKLTFDCGKTKWPAFFWEQSERLKRDFDVGDRLDVVFQIERNTFNGMERPQMIIKDCKKSE</sequence>
<reference evidence="9 10" key="1">
    <citation type="submission" date="2013-08" db="EMBL/GenBank/DDBJ databases">
        <authorList>
            <person name="Weinstock G."/>
            <person name="Sodergren E."/>
            <person name="Wylie T."/>
            <person name="Fulton L."/>
            <person name="Fulton R."/>
            <person name="Fronick C."/>
            <person name="O'Laughlin M."/>
            <person name="Godfrey J."/>
            <person name="Miner T."/>
            <person name="Herter B."/>
            <person name="Appelbaum E."/>
            <person name="Cordes M."/>
            <person name="Lek S."/>
            <person name="Wollam A."/>
            <person name="Pepin K.H."/>
            <person name="Palsikar V.B."/>
            <person name="Mitreva M."/>
            <person name="Wilson R.K."/>
        </authorList>
    </citation>
    <scope>NUCLEOTIDE SEQUENCE [LARGE SCALE GENOMIC DNA]</scope>
    <source>
        <strain evidence="9 10">ATCC 700332</strain>
    </source>
</reference>